<dbReference type="InterPro" id="IPR036821">
    <property type="entry name" value="Peptide_deformylase_sf"/>
</dbReference>
<dbReference type="SUPFAM" id="SSF56420">
    <property type="entry name" value="Peptide deformylase"/>
    <property type="match status" value="1"/>
</dbReference>
<feature type="active site" evidence="6">
    <location>
        <position position="142"/>
    </location>
</feature>
<reference evidence="8" key="1">
    <citation type="journal article" date="2019" name="Int. J. Syst. Evol. Microbiol.">
        <title>The Global Catalogue of Microorganisms (GCM) 10K type strain sequencing project: providing services to taxonomists for standard genome sequencing and annotation.</title>
        <authorList>
            <consortium name="The Broad Institute Genomics Platform"/>
            <consortium name="The Broad Institute Genome Sequencing Center for Infectious Disease"/>
            <person name="Wu L."/>
            <person name="Ma J."/>
        </authorList>
    </citation>
    <scope>NUCLEOTIDE SEQUENCE [LARGE SCALE GENOMIC DNA]</scope>
    <source>
        <strain evidence="8">JCM 10303</strain>
    </source>
</reference>
<dbReference type="PIRSF" id="PIRSF004749">
    <property type="entry name" value="Pep_def"/>
    <property type="match status" value="1"/>
</dbReference>
<dbReference type="Gene3D" id="3.90.45.10">
    <property type="entry name" value="Peptide deformylase"/>
    <property type="match status" value="1"/>
</dbReference>
<sequence>MAVHPIRIVGDPVLHNPTRLVENFDDELRTLVDDMFETMAAASGVGLAANQIGVDLRLFVYDCPDDEGVQHRGVVVNPVLETTEVPESMPDPEEDWEGCLSVPGESFPTGRADWAKVTGSDVDGNPVEVEGTGFFARCLQHETDHLDGFLYLSRLVGRHARAAKKTVKRNGWGVPGMSWDPSEHGDPFADE</sequence>
<evidence type="ECO:0000256" key="4">
    <source>
        <dbReference type="ARBA" id="ARBA00022917"/>
    </source>
</evidence>
<keyword evidence="8" id="KW-1185">Reference proteome</keyword>
<dbReference type="EMBL" id="BAAAGS010000100">
    <property type="protein sequence ID" value="GAA0562843.1"/>
    <property type="molecule type" value="Genomic_DNA"/>
</dbReference>
<gene>
    <name evidence="6" type="primary">def</name>
    <name evidence="7" type="ORF">GCM10009533_69160</name>
</gene>
<evidence type="ECO:0000256" key="6">
    <source>
        <dbReference type="HAMAP-Rule" id="MF_00163"/>
    </source>
</evidence>
<dbReference type="NCBIfam" id="TIGR00079">
    <property type="entry name" value="pept_deformyl"/>
    <property type="match status" value="1"/>
</dbReference>
<evidence type="ECO:0000313" key="8">
    <source>
        <dbReference type="Proteomes" id="UP001500729"/>
    </source>
</evidence>
<keyword evidence="5 6" id="KW-0408">Iron</keyword>
<dbReference type="PANTHER" id="PTHR10458:SF2">
    <property type="entry name" value="PEPTIDE DEFORMYLASE, MITOCHONDRIAL"/>
    <property type="match status" value="1"/>
</dbReference>
<dbReference type="InterPro" id="IPR023635">
    <property type="entry name" value="Peptide_deformylase"/>
</dbReference>
<dbReference type="Proteomes" id="UP001500729">
    <property type="component" value="Unassembled WGS sequence"/>
</dbReference>
<evidence type="ECO:0000313" key="7">
    <source>
        <dbReference type="EMBL" id="GAA0562843.1"/>
    </source>
</evidence>
<proteinExistence type="inferred from homology"/>
<keyword evidence="3 6" id="KW-0378">Hydrolase</keyword>
<evidence type="ECO:0000256" key="3">
    <source>
        <dbReference type="ARBA" id="ARBA00022801"/>
    </source>
</evidence>
<accession>A0ABP3PG71</accession>
<protein>
    <recommendedName>
        <fullName evidence="6">Peptide deformylase</fullName>
        <shortName evidence="6">PDF</shortName>
        <ecNumber evidence="6">3.5.1.88</ecNumber>
    </recommendedName>
    <alternativeName>
        <fullName evidence="6">Polypeptide deformylase</fullName>
    </alternativeName>
</protein>
<comment type="catalytic activity">
    <reaction evidence="6">
        <text>N-terminal N-formyl-L-methionyl-[peptide] + H2O = N-terminal L-methionyl-[peptide] + formate</text>
        <dbReference type="Rhea" id="RHEA:24420"/>
        <dbReference type="Rhea" id="RHEA-COMP:10639"/>
        <dbReference type="Rhea" id="RHEA-COMP:10640"/>
        <dbReference type="ChEBI" id="CHEBI:15377"/>
        <dbReference type="ChEBI" id="CHEBI:15740"/>
        <dbReference type="ChEBI" id="CHEBI:49298"/>
        <dbReference type="ChEBI" id="CHEBI:64731"/>
        <dbReference type="EC" id="3.5.1.88"/>
    </reaction>
</comment>
<dbReference type="PANTHER" id="PTHR10458">
    <property type="entry name" value="PEPTIDE DEFORMYLASE"/>
    <property type="match status" value="1"/>
</dbReference>
<feature type="binding site" evidence="6">
    <location>
        <position position="99"/>
    </location>
    <ligand>
        <name>Fe cation</name>
        <dbReference type="ChEBI" id="CHEBI:24875"/>
    </ligand>
</feature>
<comment type="caution">
    <text evidence="7">The sequence shown here is derived from an EMBL/GenBank/DDBJ whole genome shotgun (WGS) entry which is preliminary data.</text>
</comment>
<organism evidence="7 8">
    <name type="scientific">Saccharopolyspora erythraea</name>
    <name type="common">Streptomyces erythraeus</name>
    <dbReference type="NCBI Taxonomy" id="1836"/>
    <lineage>
        <taxon>Bacteria</taxon>
        <taxon>Bacillati</taxon>
        <taxon>Actinomycetota</taxon>
        <taxon>Actinomycetes</taxon>
        <taxon>Pseudonocardiales</taxon>
        <taxon>Pseudonocardiaceae</taxon>
        <taxon>Saccharopolyspora</taxon>
    </lineage>
</organism>
<dbReference type="Pfam" id="PF01327">
    <property type="entry name" value="Pep_deformylase"/>
    <property type="match status" value="1"/>
</dbReference>
<dbReference type="CDD" id="cd00487">
    <property type="entry name" value="Pep_deformylase"/>
    <property type="match status" value="1"/>
</dbReference>
<dbReference type="RefSeq" id="WP_009950930.1">
    <property type="nucleotide sequence ID" value="NZ_BAAAGS010000100.1"/>
</dbReference>
<evidence type="ECO:0000256" key="2">
    <source>
        <dbReference type="ARBA" id="ARBA00022723"/>
    </source>
</evidence>
<comment type="similarity">
    <text evidence="1 6">Belongs to the polypeptide deformylase family.</text>
</comment>
<keyword evidence="4 6" id="KW-0648">Protein biosynthesis</keyword>
<dbReference type="HAMAP" id="MF_00163">
    <property type="entry name" value="Pep_deformylase"/>
    <property type="match status" value="1"/>
</dbReference>
<dbReference type="NCBIfam" id="NF009483">
    <property type="entry name" value="PRK12846.1-4"/>
    <property type="match status" value="1"/>
</dbReference>
<dbReference type="PRINTS" id="PR01576">
    <property type="entry name" value="PDEFORMYLASE"/>
</dbReference>
<name>A0ABP3PG71_SACER</name>
<comment type="cofactor">
    <cofactor evidence="6">
        <name>Fe(2+)</name>
        <dbReference type="ChEBI" id="CHEBI:29033"/>
    </cofactor>
    <text evidence="6">Binds 1 Fe(2+) ion.</text>
</comment>
<feature type="binding site" evidence="6">
    <location>
        <position position="145"/>
    </location>
    <ligand>
        <name>Fe cation</name>
        <dbReference type="ChEBI" id="CHEBI:24875"/>
    </ligand>
</feature>
<feature type="binding site" evidence="6">
    <location>
        <position position="141"/>
    </location>
    <ligand>
        <name>Fe cation</name>
        <dbReference type="ChEBI" id="CHEBI:24875"/>
    </ligand>
</feature>
<evidence type="ECO:0000256" key="1">
    <source>
        <dbReference type="ARBA" id="ARBA00010759"/>
    </source>
</evidence>
<evidence type="ECO:0000256" key="5">
    <source>
        <dbReference type="ARBA" id="ARBA00023004"/>
    </source>
</evidence>
<keyword evidence="2 6" id="KW-0479">Metal-binding</keyword>
<dbReference type="NCBIfam" id="NF001159">
    <property type="entry name" value="PRK00150.1-3"/>
    <property type="match status" value="1"/>
</dbReference>
<comment type="function">
    <text evidence="6">Removes the formyl group from the N-terminal Met of newly synthesized proteins. Requires at least a dipeptide for an efficient rate of reaction. N-terminal L-methionine is a prerequisite for activity but the enzyme has broad specificity at other positions.</text>
</comment>
<dbReference type="EC" id="3.5.1.88" evidence="6"/>